<sequence>MKNIHPILPDKYQDPIYKSVGNNIFENTEENIFVCTLNFDLEEGDNSQYPLEDVLEEFCLYISDFSVTDFSKQSGSMVVELAGEQEDMHRALQAIIGKRVYNTEYTGKDGRIYVKLVIE</sequence>
<keyword evidence="2" id="KW-1185">Reference proteome</keyword>
<evidence type="ECO:0008006" key="3">
    <source>
        <dbReference type="Google" id="ProtNLM"/>
    </source>
</evidence>
<dbReference type="RefSeq" id="WP_307451275.1">
    <property type="nucleotide sequence ID" value="NZ_JAUTAL010000001.1"/>
</dbReference>
<proteinExistence type="predicted"/>
<gene>
    <name evidence="1" type="ORF">QE404_002768</name>
</gene>
<organism evidence="1 2">
    <name type="scientific">Chryseobacterium camelliae</name>
    <dbReference type="NCBI Taxonomy" id="1265445"/>
    <lineage>
        <taxon>Bacteria</taxon>
        <taxon>Pseudomonadati</taxon>
        <taxon>Bacteroidota</taxon>
        <taxon>Flavobacteriia</taxon>
        <taxon>Flavobacteriales</taxon>
        <taxon>Weeksellaceae</taxon>
        <taxon>Chryseobacterium group</taxon>
        <taxon>Chryseobacterium</taxon>
    </lineage>
</organism>
<protein>
    <recommendedName>
        <fullName evidence="3">DUF3168 domain-containing protein</fullName>
    </recommendedName>
</protein>
<comment type="caution">
    <text evidence="1">The sequence shown here is derived from an EMBL/GenBank/DDBJ whole genome shotgun (WGS) entry which is preliminary data.</text>
</comment>
<accession>A0ABU0TLE9</accession>
<reference evidence="1 2" key="1">
    <citation type="submission" date="2023-07" db="EMBL/GenBank/DDBJ databases">
        <title>Functional and genomic diversity of the sorghum phyllosphere microbiome.</title>
        <authorList>
            <person name="Shade A."/>
        </authorList>
    </citation>
    <scope>NUCLEOTIDE SEQUENCE [LARGE SCALE GENOMIC DNA]</scope>
    <source>
        <strain evidence="1 2">SORGH_AS_1064</strain>
    </source>
</reference>
<dbReference type="Proteomes" id="UP001225072">
    <property type="component" value="Unassembled WGS sequence"/>
</dbReference>
<evidence type="ECO:0000313" key="1">
    <source>
        <dbReference type="EMBL" id="MDQ1097621.1"/>
    </source>
</evidence>
<dbReference type="EMBL" id="JAUTAL010000001">
    <property type="protein sequence ID" value="MDQ1097621.1"/>
    <property type="molecule type" value="Genomic_DNA"/>
</dbReference>
<evidence type="ECO:0000313" key="2">
    <source>
        <dbReference type="Proteomes" id="UP001225072"/>
    </source>
</evidence>
<name>A0ABU0TLE9_9FLAO</name>